<dbReference type="InterPro" id="IPR000792">
    <property type="entry name" value="Tscrpt_reg_LuxR_C"/>
</dbReference>
<reference evidence="5 6" key="2">
    <citation type="submission" date="2012-02" db="EMBL/GenBank/DDBJ databases">
        <title>Improved High-Quality Draft sequence of Eubacterium cellulosolvens 6.</title>
        <authorList>
            <consortium name="US DOE Joint Genome Institute"/>
            <person name="Lucas S."/>
            <person name="Han J."/>
            <person name="Lapidus A."/>
            <person name="Cheng J.-F."/>
            <person name="Goodwin L."/>
            <person name="Pitluck S."/>
            <person name="Peters L."/>
            <person name="Mikhailova N."/>
            <person name="Gu W."/>
            <person name="Detter J.C."/>
            <person name="Han C."/>
            <person name="Tapia R."/>
            <person name="Land M."/>
            <person name="Hauser L."/>
            <person name="Kyrpides N."/>
            <person name="Ivanova N."/>
            <person name="Pagani I."/>
            <person name="Johnson E."/>
            <person name="Mukhopadhyay B."/>
            <person name="Anderson I."/>
            <person name="Woyke T."/>
        </authorList>
    </citation>
    <scope>NUCLEOTIDE SEQUENCE [LARGE SCALE GENOMIC DNA]</scope>
    <source>
        <strain evidence="5 6">6</strain>
    </source>
</reference>
<dbReference type="HOGENOM" id="CLU_088868_0_0_9"/>
<dbReference type="SUPFAM" id="SSF46894">
    <property type="entry name" value="C-terminal effector domain of the bipartite response regulators"/>
    <property type="match status" value="1"/>
</dbReference>
<accession>I5AT62</accession>
<dbReference type="Gene3D" id="3.30.450.40">
    <property type="match status" value="1"/>
</dbReference>
<evidence type="ECO:0000256" key="3">
    <source>
        <dbReference type="ARBA" id="ARBA00023163"/>
    </source>
</evidence>
<dbReference type="eggNOG" id="COG2197">
    <property type="taxonomic scope" value="Bacteria"/>
</dbReference>
<name>I5AT62_EUBC6</name>
<dbReference type="SMART" id="SM00421">
    <property type="entry name" value="HTH_LUXR"/>
    <property type="match status" value="1"/>
</dbReference>
<evidence type="ECO:0000313" key="5">
    <source>
        <dbReference type="EMBL" id="EIM56985.1"/>
    </source>
</evidence>
<evidence type="ECO:0000259" key="4">
    <source>
        <dbReference type="PROSITE" id="PS50043"/>
    </source>
</evidence>
<keyword evidence="3" id="KW-0804">Transcription</keyword>
<dbReference type="PANTHER" id="PTHR44688:SF16">
    <property type="entry name" value="DNA-BINDING TRANSCRIPTIONAL ACTIVATOR DEVR_DOSR"/>
    <property type="match status" value="1"/>
</dbReference>
<dbReference type="AlphaFoldDB" id="I5AT62"/>
<dbReference type="CDD" id="cd06170">
    <property type="entry name" value="LuxR_C_like"/>
    <property type="match status" value="1"/>
</dbReference>
<evidence type="ECO:0000256" key="1">
    <source>
        <dbReference type="ARBA" id="ARBA00023015"/>
    </source>
</evidence>
<protein>
    <submittedName>
        <fullName evidence="5">Response regulator containing a CheY-like receiver domain and an HTH DNA-binding domain</fullName>
    </submittedName>
</protein>
<dbReference type="GO" id="GO:0006355">
    <property type="term" value="P:regulation of DNA-templated transcription"/>
    <property type="evidence" value="ECO:0007669"/>
    <property type="project" value="InterPro"/>
</dbReference>
<dbReference type="InterPro" id="IPR036388">
    <property type="entry name" value="WH-like_DNA-bd_sf"/>
</dbReference>
<dbReference type="EMBL" id="CM001487">
    <property type="protein sequence ID" value="EIM56985.1"/>
    <property type="molecule type" value="Genomic_DNA"/>
</dbReference>
<dbReference type="PANTHER" id="PTHR44688">
    <property type="entry name" value="DNA-BINDING TRANSCRIPTIONAL ACTIVATOR DEVR_DOSR"/>
    <property type="match status" value="1"/>
</dbReference>
<feature type="domain" description="HTH luxR-type" evidence="4">
    <location>
        <begin position="189"/>
        <end position="254"/>
    </location>
</feature>
<organism evidence="5 6">
    <name type="scientific">Eubacterium cellulosolvens (strain ATCC 43171 / JCM 9499 / 6)</name>
    <name type="common">Cillobacterium cellulosolvens</name>
    <dbReference type="NCBI Taxonomy" id="633697"/>
    <lineage>
        <taxon>Bacteria</taxon>
        <taxon>Bacillati</taxon>
        <taxon>Bacillota</taxon>
        <taxon>Clostridia</taxon>
        <taxon>Eubacteriales</taxon>
        <taxon>Eubacteriaceae</taxon>
        <taxon>Eubacterium</taxon>
    </lineage>
</organism>
<keyword evidence="2 5" id="KW-0238">DNA-binding</keyword>
<sequence length="262" mass="30011">MDNFLIYDSLLYAIYTASDFKGVKEELLAHLQQMIPHQYASILITEGSNRKGTGDIGIAEFYCEPSEFMEAEELLIKKYPEDLTTMMNLAEKAGAIRRSGICAEEERFCAPYYKDCYEKYDIYDTLQLAVTGKHELIAVISLYRTSEAGAFADEDVYLLKALSKHLSKVFYKHCRQNQTIDSVSGTIEEIKAKVHMTPKETEILTLIFLAKSNLEICEELKIKEHTLQKHLQNIYRKLNVCSRWELLRFAVPNGHDGMGRAV</sequence>
<dbReference type="Proteomes" id="UP000005753">
    <property type="component" value="Chromosome"/>
</dbReference>
<gene>
    <name evidence="5" type="ORF">EubceDRAFT1_1168</name>
</gene>
<dbReference type="InterPro" id="IPR029016">
    <property type="entry name" value="GAF-like_dom_sf"/>
</dbReference>
<dbReference type="PROSITE" id="PS50043">
    <property type="entry name" value="HTH_LUXR_2"/>
    <property type="match status" value="1"/>
</dbReference>
<keyword evidence="6" id="KW-1185">Reference proteome</keyword>
<dbReference type="GO" id="GO:0003677">
    <property type="term" value="F:DNA binding"/>
    <property type="evidence" value="ECO:0007669"/>
    <property type="project" value="UniProtKB-KW"/>
</dbReference>
<dbReference type="Gene3D" id="1.10.10.10">
    <property type="entry name" value="Winged helix-like DNA-binding domain superfamily/Winged helix DNA-binding domain"/>
    <property type="match status" value="1"/>
</dbReference>
<evidence type="ECO:0000256" key="2">
    <source>
        <dbReference type="ARBA" id="ARBA00023125"/>
    </source>
</evidence>
<dbReference type="InterPro" id="IPR016032">
    <property type="entry name" value="Sig_transdc_resp-reg_C-effctor"/>
</dbReference>
<dbReference type="PRINTS" id="PR00038">
    <property type="entry name" value="HTHLUXR"/>
</dbReference>
<dbReference type="Pfam" id="PF00196">
    <property type="entry name" value="GerE"/>
    <property type="match status" value="1"/>
</dbReference>
<evidence type="ECO:0000313" key="6">
    <source>
        <dbReference type="Proteomes" id="UP000005753"/>
    </source>
</evidence>
<reference evidence="5 6" key="1">
    <citation type="submission" date="2010-08" db="EMBL/GenBank/DDBJ databases">
        <authorList>
            <consortium name="US DOE Joint Genome Institute (JGI-PGF)"/>
            <person name="Lucas S."/>
            <person name="Copeland A."/>
            <person name="Lapidus A."/>
            <person name="Cheng J.-F."/>
            <person name="Bruce D."/>
            <person name="Goodwin L."/>
            <person name="Pitluck S."/>
            <person name="Land M.L."/>
            <person name="Hauser L."/>
            <person name="Chang Y.-J."/>
            <person name="Anderson I.J."/>
            <person name="Johnson E."/>
            <person name="Mulhopadhyay B."/>
            <person name="Kyrpides N."/>
            <person name="Woyke T.J."/>
        </authorList>
    </citation>
    <scope>NUCLEOTIDE SEQUENCE [LARGE SCALE GENOMIC DNA]</scope>
    <source>
        <strain evidence="5 6">6</strain>
    </source>
</reference>
<keyword evidence="1" id="KW-0805">Transcription regulation</keyword>
<dbReference type="STRING" id="633697.EubceDRAFT1_1168"/>
<proteinExistence type="predicted"/>